<dbReference type="Gene3D" id="3.40.50.720">
    <property type="entry name" value="NAD(P)-binding Rossmann-like Domain"/>
    <property type="match status" value="2"/>
</dbReference>
<evidence type="ECO:0000313" key="8">
    <source>
        <dbReference type="Proteomes" id="UP000231434"/>
    </source>
</evidence>
<evidence type="ECO:0000259" key="5">
    <source>
        <dbReference type="Pfam" id="PF00389"/>
    </source>
</evidence>
<dbReference type="InterPro" id="IPR006139">
    <property type="entry name" value="D-isomer_2_OHA_DH_cat_dom"/>
</dbReference>
<dbReference type="Pfam" id="PF00389">
    <property type="entry name" value="2-Hacid_dh"/>
    <property type="match status" value="1"/>
</dbReference>
<dbReference type="InterPro" id="IPR029752">
    <property type="entry name" value="D-isomer_DH_CS1"/>
</dbReference>
<evidence type="ECO:0000256" key="2">
    <source>
        <dbReference type="ARBA" id="ARBA00023002"/>
    </source>
</evidence>
<dbReference type="InterPro" id="IPR050418">
    <property type="entry name" value="D-iso_2-hydroxyacid_DH_PdxB"/>
</dbReference>
<evidence type="ECO:0000256" key="4">
    <source>
        <dbReference type="RuleBase" id="RU003719"/>
    </source>
</evidence>
<dbReference type="PROSITE" id="PS00065">
    <property type="entry name" value="D_2_HYDROXYACID_DH_1"/>
    <property type="match status" value="1"/>
</dbReference>
<proteinExistence type="inferred from homology"/>
<dbReference type="SUPFAM" id="SSF51735">
    <property type="entry name" value="NAD(P)-binding Rossmann-fold domains"/>
    <property type="match status" value="1"/>
</dbReference>
<dbReference type="InterPro" id="IPR036291">
    <property type="entry name" value="NAD(P)-bd_dom_sf"/>
</dbReference>
<dbReference type="PANTHER" id="PTHR43761:SF1">
    <property type="entry name" value="D-ISOMER SPECIFIC 2-HYDROXYACID DEHYDROGENASE CATALYTIC DOMAIN-CONTAINING PROTEIN-RELATED"/>
    <property type="match status" value="1"/>
</dbReference>
<feature type="domain" description="D-isomer specific 2-hydroxyacid dehydrogenase NAD-binding" evidence="6">
    <location>
        <begin position="119"/>
        <end position="285"/>
    </location>
</feature>
<evidence type="ECO:0000259" key="6">
    <source>
        <dbReference type="Pfam" id="PF02826"/>
    </source>
</evidence>
<organism evidence="7 8">
    <name type="scientific">Candidatus Roizmanbacteria bacterium CG10_big_fil_rev_8_21_14_0_10_36_26</name>
    <dbReference type="NCBI Taxonomy" id="1974851"/>
    <lineage>
        <taxon>Bacteria</taxon>
        <taxon>Candidatus Roizmaniibacteriota</taxon>
    </lineage>
</organism>
<dbReference type="AlphaFoldDB" id="A0A2M8KL69"/>
<dbReference type="InterPro" id="IPR006140">
    <property type="entry name" value="D-isomer_DH_NAD-bd"/>
</dbReference>
<protein>
    <recommendedName>
        <fullName evidence="9">Hydroxyacid dehydrogenase</fullName>
    </recommendedName>
</protein>
<reference evidence="8" key="1">
    <citation type="submission" date="2017-09" db="EMBL/GenBank/DDBJ databases">
        <title>Depth-based differentiation of microbial function through sediment-hosted aquifers and enrichment of novel symbionts in the deep terrestrial subsurface.</title>
        <authorList>
            <person name="Probst A.J."/>
            <person name="Ladd B."/>
            <person name="Jarett J.K."/>
            <person name="Geller-Mcgrath D.E."/>
            <person name="Sieber C.M.K."/>
            <person name="Emerson J.B."/>
            <person name="Anantharaman K."/>
            <person name="Thomas B.C."/>
            <person name="Malmstrom R."/>
            <person name="Stieglmeier M."/>
            <person name="Klingl A."/>
            <person name="Woyke T."/>
            <person name="Ryan C.M."/>
            <person name="Banfield J.F."/>
        </authorList>
    </citation>
    <scope>NUCLEOTIDE SEQUENCE [LARGE SCALE GENOMIC DNA]</scope>
</reference>
<dbReference type="GO" id="GO:0051287">
    <property type="term" value="F:NAD binding"/>
    <property type="evidence" value="ECO:0007669"/>
    <property type="project" value="InterPro"/>
</dbReference>
<dbReference type="Pfam" id="PF02826">
    <property type="entry name" value="2-Hacid_dh_C"/>
    <property type="match status" value="1"/>
</dbReference>
<accession>A0A2M8KL69</accession>
<keyword evidence="3" id="KW-0520">NAD</keyword>
<gene>
    <name evidence="7" type="ORF">COU86_03085</name>
</gene>
<evidence type="ECO:0000256" key="1">
    <source>
        <dbReference type="ARBA" id="ARBA00005854"/>
    </source>
</evidence>
<keyword evidence="2 4" id="KW-0560">Oxidoreductase</keyword>
<dbReference type="GO" id="GO:0016616">
    <property type="term" value="F:oxidoreductase activity, acting on the CH-OH group of donors, NAD or NADP as acceptor"/>
    <property type="evidence" value="ECO:0007669"/>
    <property type="project" value="InterPro"/>
</dbReference>
<evidence type="ECO:0000313" key="7">
    <source>
        <dbReference type="EMBL" id="PJE60669.1"/>
    </source>
</evidence>
<comment type="caution">
    <text evidence="7">The sequence shown here is derived from an EMBL/GenBank/DDBJ whole genome shotgun (WGS) entry which is preliminary data.</text>
</comment>
<dbReference type="SUPFAM" id="SSF52283">
    <property type="entry name" value="Formate/glycerate dehydrogenase catalytic domain-like"/>
    <property type="match status" value="1"/>
</dbReference>
<dbReference type="EMBL" id="PFEB01000037">
    <property type="protein sequence ID" value="PJE60669.1"/>
    <property type="molecule type" value="Genomic_DNA"/>
</dbReference>
<sequence>MKILIMTPQAEFNQNQQTQLAKIGTINYTKNRDEYPSEKLLKLCKGSQIIGADPDNLGGFERAKSQLTKIIDRLPSLKGIALASTSTEWIDLKLCRKKKIIVTNIPHYSTESVAEHTVGLLICLAKNIIINDRKFWSGKESKFGSGPGFELKGKTLGVIGLGSIGSRVAELAQAIGMRVIAYNRSLKKQKGVIMKSLNYVLSQSDALSIHLGCNKQTHHFISKKEITHMKKGVIIVNLIGPVPPEQEVVDKKAMSRALKMGKVAFYAYEGEDLTNNPLSKAENAIGLKGFAWYTKDALDRAKKIWVDNIVGLTKNKPINSISY</sequence>
<name>A0A2M8KL69_9BACT</name>
<dbReference type="Proteomes" id="UP000231434">
    <property type="component" value="Unassembled WGS sequence"/>
</dbReference>
<dbReference type="PANTHER" id="PTHR43761">
    <property type="entry name" value="D-ISOMER SPECIFIC 2-HYDROXYACID DEHYDROGENASE FAMILY PROTEIN (AFU_ORTHOLOGUE AFUA_1G13630)"/>
    <property type="match status" value="1"/>
</dbReference>
<dbReference type="CDD" id="cd05198">
    <property type="entry name" value="formate_dh_like"/>
    <property type="match status" value="1"/>
</dbReference>
<evidence type="ECO:0000256" key="3">
    <source>
        <dbReference type="ARBA" id="ARBA00023027"/>
    </source>
</evidence>
<comment type="similarity">
    <text evidence="1 4">Belongs to the D-isomer specific 2-hydroxyacid dehydrogenase family.</text>
</comment>
<feature type="domain" description="D-isomer specific 2-hydroxyacid dehydrogenase catalytic" evidence="5">
    <location>
        <begin position="22"/>
        <end position="319"/>
    </location>
</feature>
<evidence type="ECO:0008006" key="9">
    <source>
        <dbReference type="Google" id="ProtNLM"/>
    </source>
</evidence>